<comment type="subcellular location">
    <subcellularLocation>
        <location evidence="1 7">Cell membrane</location>
        <topology evidence="1 7">Multi-pass membrane protein</topology>
    </subcellularLocation>
</comment>
<dbReference type="AlphaFoldDB" id="A0ABD7PJS6"/>
<dbReference type="PROSITE" id="PS50928">
    <property type="entry name" value="ABC_TM1"/>
    <property type="match status" value="1"/>
</dbReference>
<comment type="similarity">
    <text evidence="7">Belongs to the binding-protein-dependent transport system permease family.</text>
</comment>
<keyword evidence="5 7" id="KW-1133">Transmembrane helix</keyword>
<dbReference type="CDD" id="cd06261">
    <property type="entry name" value="TM_PBP2"/>
    <property type="match status" value="1"/>
</dbReference>
<feature type="domain" description="ABC transmembrane type-1" evidence="8">
    <location>
        <begin position="71"/>
        <end position="262"/>
    </location>
</feature>
<evidence type="ECO:0000256" key="7">
    <source>
        <dbReference type="RuleBase" id="RU363032"/>
    </source>
</evidence>
<feature type="transmembrane region" description="Helical" evidence="7">
    <location>
        <begin position="142"/>
        <end position="162"/>
    </location>
</feature>
<comment type="caution">
    <text evidence="9">The sequence shown here is derived from an EMBL/GenBank/DDBJ whole genome shotgun (WGS) entry which is preliminary data.</text>
</comment>
<evidence type="ECO:0000256" key="6">
    <source>
        <dbReference type="ARBA" id="ARBA00023136"/>
    </source>
</evidence>
<keyword evidence="2 7" id="KW-0813">Transport</keyword>
<dbReference type="InterPro" id="IPR000515">
    <property type="entry name" value="MetI-like"/>
</dbReference>
<feature type="transmembrane region" description="Helical" evidence="7">
    <location>
        <begin position="183"/>
        <end position="205"/>
    </location>
</feature>
<name>A0ABD7PJS6_RHILE</name>
<accession>A0ABD7PJS6</accession>
<keyword evidence="9" id="KW-0614">Plasmid</keyword>
<dbReference type="GO" id="GO:0005886">
    <property type="term" value="C:plasma membrane"/>
    <property type="evidence" value="ECO:0007669"/>
    <property type="project" value="UniProtKB-SubCell"/>
</dbReference>
<dbReference type="PANTHER" id="PTHR43744:SF12">
    <property type="entry name" value="ABC TRANSPORTER PERMEASE PROTEIN MG189-RELATED"/>
    <property type="match status" value="1"/>
</dbReference>
<dbReference type="InterPro" id="IPR035906">
    <property type="entry name" value="MetI-like_sf"/>
</dbReference>
<feature type="transmembrane region" description="Helical" evidence="7">
    <location>
        <begin position="12"/>
        <end position="36"/>
    </location>
</feature>
<evidence type="ECO:0000256" key="4">
    <source>
        <dbReference type="ARBA" id="ARBA00022692"/>
    </source>
</evidence>
<gene>
    <name evidence="9" type="ORF">ELI19_26700</name>
</gene>
<dbReference type="SUPFAM" id="SSF161098">
    <property type="entry name" value="MetI-like"/>
    <property type="match status" value="1"/>
</dbReference>
<evidence type="ECO:0000256" key="3">
    <source>
        <dbReference type="ARBA" id="ARBA00022475"/>
    </source>
</evidence>
<evidence type="ECO:0000313" key="9">
    <source>
        <dbReference type="EMBL" id="TAW25069.1"/>
    </source>
</evidence>
<feature type="transmembrane region" description="Helical" evidence="7">
    <location>
        <begin position="75"/>
        <end position="98"/>
    </location>
</feature>
<feature type="transmembrane region" description="Helical" evidence="7">
    <location>
        <begin position="110"/>
        <end position="130"/>
    </location>
</feature>
<keyword evidence="4 7" id="KW-0812">Transmembrane</keyword>
<evidence type="ECO:0000256" key="1">
    <source>
        <dbReference type="ARBA" id="ARBA00004651"/>
    </source>
</evidence>
<dbReference type="Pfam" id="PF00528">
    <property type="entry name" value="BPD_transp_1"/>
    <property type="match status" value="1"/>
</dbReference>
<geneLocation type="plasmid" evidence="9">
    <name>pSM151B_Rh01</name>
</geneLocation>
<keyword evidence="3" id="KW-1003">Cell membrane</keyword>
<keyword evidence="6 7" id="KW-0472">Membrane</keyword>
<dbReference type="Proteomes" id="UP000292036">
    <property type="component" value="Unassembled WGS sequence"/>
</dbReference>
<organism evidence="9 10">
    <name type="scientific">Rhizobium leguminosarum</name>
    <dbReference type="NCBI Taxonomy" id="384"/>
    <lineage>
        <taxon>Bacteria</taxon>
        <taxon>Pseudomonadati</taxon>
        <taxon>Pseudomonadota</taxon>
        <taxon>Alphaproteobacteria</taxon>
        <taxon>Hyphomicrobiales</taxon>
        <taxon>Rhizobiaceae</taxon>
        <taxon>Rhizobium/Agrobacterium group</taxon>
        <taxon>Rhizobium</taxon>
    </lineage>
</organism>
<dbReference type="RefSeq" id="WP_130728013.1">
    <property type="nucleotide sequence ID" value="NZ_SINY01000007.1"/>
</dbReference>
<sequence length="277" mass="30956">MNDTVRDPFVIFKYVILGIVAFVVLVPLLATALGGFKSLPELQTNAFGLPQTWDTTAYRNILTTPRFWLYLWNSLVISVSAVIATIVLASMCAFAFAFTKFRGQKTLLNYFTLGLMFPAATAALPIFINIRDLGLLDTHLGVVLPNAAFGLAMSIILFRRFFKEIPDELREAALVDGASYFHFFVKIILPLSRPIIATVATIQFVHTWNSYILPLVLLNSETKYPWPLGIMQFQGEYLQEWNVILAFITLTLLPTIIVFLLCQKHIVSGLTSGSVKG</sequence>
<proteinExistence type="inferred from homology"/>
<protein>
    <submittedName>
        <fullName evidence="9">Carbohydrate ABC transporter permease</fullName>
    </submittedName>
</protein>
<reference evidence="9 10" key="1">
    <citation type="submission" date="2019-02" db="EMBL/GenBank/DDBJ databases">
        <title>The genomic architecture of introgression among sibling species of bacteria.</title>
        <authorList>
            <person name="Cavassim M.I.A."/>
            <person name="Moeskjaer S."/>
            <person name="Moslemi C."/>
            <person name="Fields B."/>
            <person name="Bachmann A."/>
            <person name="Vilhjalmsson B."/>
            <person name="Schierup M.H."/>
            <person name="Young J.P.W."/>
            <person name="Andersen S.U."/>
        </authorList>
    </citation>
    <scope>NUCLEOTIDE SEQUENCE [LARGE SCALE GENOMIC DNA]</scope>
    <source>
        <strain evidence="9 10">SM151B</strain>
        <plasmid evidence="9">pSM151B_Rh01</plasmid>
    </source>
</reference>
<dbReference type="EMBL" id="SIPS01000002">
    <property type="protein sequence ID" value="TAW25069.1"/>
    <property type="molecule type" value="Genomic_DNA"/>
</dbReference>
<evidence type="ECO:0000313" key="10">
    <source>
        <dbReference type="Proteomes" id="UP000292036"/>
    </source>
</evidence>
<evidence type="ECO:0000259" key="8">
    <source>
        <dbReference type="PROSITE" id="PS50928"/>
    </source>
</evidence>
<dbReference type="PANTHER" id="PTHR43744">
    <property type="entry name" value="ABC TRANSPORTER PERMEASE PROTEIN MG189-RELATED-RELATED"/>
    <property type="match status" value="1"/>
</dbReference>
<evidence type="ECO:0000256" key="5">
    <source>
        <dbReference type="ARBA" id="ARBA00022989"/>
    </source>
</evidence>
<dbReference type="Gene3D" id="1.10.3720.10">
    <property type="entry name" value="MetI-like"/>
    <property type="match status" value="1"/>
</dbReference>
<feature type="transmembrane region" description="Helical" evidence="7">
    <location>
        <begin position="241"/>
        <end position="262"/>
    </location>
</feature>
<evidence type="ECO:0000256" key="2">
    <source>
        <dbReference type="ARBA" id="ARBA00022448"/>
    </source>
</evidence>